<dbReference type="EMBL" id="GECU01012572">
    <property type="protein sequence ID" value="JAS95134.1"/>
    <property type="molecule type" value="Transcribed_RNA"/>
</dbReference>
<protein>
    <submittedName>
        <fullName evidence="2">Uncharacterized protein</fullName>
    </submittedName>
</protein>
<gene>
    <name evidence="2" type="ORF">g.25185</name>
</gene>
<evidence type="ECO:0000313" key="2">
    <source>
        <dbReference type="EMBL" id="JAS95134.1"/>
    </source>
</evidence>
<dbReference type="AlphaFoldDB" id="A0A1B6J7J5"/>
<feature type="compositionally biased region" description="Acidic residues" evidence="1">
    <location>
        <begin position="80"/>
        <end position="92"/>
    </location>
</feature>
<feature type="region of interest" description="Disordered" evidence="1">
    <location>
        <begin position="1"/>
        <end position="138"/>
    </location>
</feature>
<feature type="non-terminal residue" evidence="2">
    <location>
        <position position="138"/>
    </location>
</feature>
<reference evidence="2" key="1">
    <citation type="submission" date="2015-11" db="EMBL/GenBank/DDBJ databases">
        <title>De novo transcriptome assembly of four potential Pierce s Disease insect vectors from Arizona vineyards.</title>
        <authorList>
            <person name="Tassone E.E."/>
        </authorList>
    </citation>
    <scope>NUCLEOTIDE SEQUENCE</scope>
</reference>
<name>A0A1B6J7J5_9HEMI</name>
<sequence>MAAGDGETDSHGGGVTQVLPAVITHALDQQDQDEGDAGFHQESHHRSDASAQRSHAEGTSLRLRSNDLEYGRAADGTYALDDDVEDSLEDADMAGNQESAGDSRVDVAPGYVADTLDHGGDDEAEGKSDSDDGISGIV</sequence>
<feature type="compositionally biased region" description="Basic and acidic residues" evidence="1">
    <location>
        <begin position="37"/>
        <end position="48"/>
    </location>
</feature>
<organism evidence="2">
    <name type="scientific">Homalodisca liturata</name>
    <dbReference type="NCBI Taxonomy" id="320908"/>
    <lineage>
        <taxon>Eukaryota</taxon>
        <taxon>Metazoa</taxon>
        <taxon>Ecdysozoa</taxon>
        <taxon>Arthropoda</taxon>
        <taxon>Hexapoda</taxon>
        <taxon>Insecta</taxon>
        <taxon>Pterygota</taxon>
        <taxon>Neoptera</taxon>
        <taxon>Paraneoptera</taxon>
        <taxon>Hemiptera</taxon>
        <taxon>Auchenorrhyncha</taxon>
        <taxon>Membracoidea</taxon>
        <taxon>Cicadellidae</taxon>
        <taxon>Cicadellinae</taxon>
        <taxon>Proconiini</taxon>
        <taxon>Homalodisca</taxon>
    </lineage>
</organism>
<accession>A0A1B6J7J5</accession>
<proteinExistence type="predicted"/>
<feature type="compositionally biased region" description="Basic and acidic residues" evidence="1">
    <location>
        <begin position="115"/>
        <end position="130"/>
    </location>
</feature>
<evidence type="ECO:0000256" key="1">
    <source>
        <dbReference type="SAM" id="MobiDB-lite"/>
    </source>
</evidence>